<dbReference type="GO" id="GO:0003700">
    <property type="term" value="F:DNA-binding transcription factor activity"/>
    <property type="evidence" value="ECO:0007669"/>
    <property type="project" value="InterPro"/>
</dbReference>
<feature type="domain" description="HTH araC/xylS-type" evidence="4">
    <location>
        <begin position="225"/>
        <end position="326"/>
    </location>
</feature>
<reference evidence="5 6" key="1">
    <citation type="submission" date="2016-06" db="EMBL/GenBank/DDBJ databases">
        <authorList>
            <person name="Kjaerup R.B."/>
            <person name="Dalgaard T.S."/>
            <person name="Juul-Madsen H.R."/>
        </authorList>
    </citation>
    <scope>NUCLEOTIDE SEQUENCE [LARGE SCALE GENOMIC DNA]</scope>
    <source>
        <strain evidence="5 6">DSM 45248</strain>
    </source>
</reference>
<dbReference type="Pfam" id="PF12833">
    <property type="entry name" value="HTH_18"/>
    <property type="match status" value="1"/>
</dbReference>
<gene>
    <name evidence="5" type="ORF">GA0070621_0722</name>
</gene>
<keyword evidence="2" id="KW-0238">DNA-binding</keyword>
<dbReference type="SMART" id="SM00342">
    <property type="entry name" value="HTH_ARAC"/>
    <property type="match status" value="1"/>
</dbReference>
<dbReference type="EMBL" id="LT594324">
    <property type="protein sequence ID" value="SBT39582.1"/>
    <property type="molecule type" value="Genomic_DNA"/>
</dbReference>
<dbReference type="RefSeq" id="WP_091191551.1">
    <property type="nucleotide sequence ID" value="NZ_LT594324.1"/>
</dbReference>
<dbReference type="OrthoDB" id="9799345at2"/>
<sequence>MDARLNRQVFDTAHAPPRDRFGMWLDMLAHTPALMRIRTEHADDFAARAEFLDLGPIQLIRHRYPSLDGIRTRKLIQRSEADCYLLALTLTGTGIADQDGQRGVCRPGDFTFYDSARPQELSHHGDDNGRKPVSSIVAFVPYDVLPLSHRRLAPLFAGRMSGAEGVGALLANYLIQLTGHPEQYHAVDAERLAGVGVDLLSTMLGRHLVSTDAVPTEVRRRALLAQVRAHIGQHLGETSLSPQRIADAHHISVRSLHRLFEAEETTVAAYIRDQRLERCRRDLADPALRDLPIQAIAGRWGFRDKAHFSRAFRAAHEETPQAYRAQHLERARIVNTSASVVNSEPTY</sequence>
<organism evidence="5 6">
    <name type="scientific">Micromonospora narathiwatensis</name>
    <dbReference type="NCBI Taxonomy" id="299146"/>
    <lineage>
        <taxon>Bacteria</taxon>
        <taxon>Bacillati</taxon>
        <taxon>Actinomycetota</taxon>
        <taxon>Actinomycetes</taxon>
        <taxon>Micromonosporales</taxon>
        <taxon>Micromonosporaceae</taxon>
        <taxon>Micromonospora</taxon>
    </lineage>
</organism>
<protein>
    <submittedName>
        <fullName evidence="5">Transcriptional regulator, AraC family</fullName>
    </submittedName>
</protein>
<dbReference type="PANTHER" id="PTHR46796">
    <property type="entry name" value="HTH-TYPE TRANSCRIPTIONAL ACTIVATOR RHAS-RELATED"/>
    <property type="match status" value="1"/>
</dbReference>
<dbReference type="PANTHER" id="PTHR46796:SF6">
    <property type="entry name" value="ARAC SUBFAMILY"/>
    <property type="match status" value="1"/>
</dbReference>
<evidence type="ECO:0000313" key="6">
    <source>
        <dbReference type="Proteomes" id="UP000198765"/>
    </source>
</evidence>
<keyword evidence="1" id="KW-0805">Transcription regulation</keyword>
<dbReference type="InterPro" id="IPR009057">
    <property type="entry name" value="Homeodomain-like_sf"/>
</dbReference>
<dbReference type="InterPro" id="IPR035418">
    <property type="entry name" value="AraC-bd_2"/>
</dbReference>
<proteinExistence type="predicted"/>
<evidence type="ECO:0000256" key="3">
    <source>
        <dbReference type="ARBA" id="ARBA00023163"/>
    </source>
</evidence>
<dbReference type="AlphaFoldDB" id="A0A1A8Z714"/>
<keyword evidence="3" id="KW-0804">Transcription</keyword>
<dbReference type="InterPro" id="IPR018060">
    <property type="entry name" value="HTH_AraC"/>
</dbReference>
<name>A0A1A8Z714_9ACTN</name>
<keyword evidence="6" id="KW-1185">Reference proteome</keyword>
<evidence type="ECO:0000256" key="1">
    <source>
        <dbReference type="ARBA" id="ARBA00023015"/>
    </source>
</evidence>
<evidence type="ECO:0000259" key="4">
    <source>
        <dbReference type="PROSITE" id="PS01124"/>
    </source>
</evidence>
<evidence type="ECO:0000313" key="5">
    <source>
        <dbReference type="EMBL" id="SBT39582.1"/>
    </source>
</evidence>
<evidence type="ECO:0000256" key="2">
    <source>
        <dbReference type="ARBA" id="ARBA00023125"/>
    </source>
</evidence>
<dbReference type="Pfam" id="PF14525">
    <property type="entry name" value="AraC_binding_2"/>
    <property type="match status" value="1"/>
</dbReference>
<dbReference type="PATRIC" id="fig|299146.4.peg.736"/>
<dbReference type="Proteomes" id="UP000198765">
    <property type="component" value="Chromosome I"/>
</dbReference>
<dbReference type="GO" id="GO:0043565">
    <property type="term" value="F:sequence-specific DNA binding"/>
    <property type="evidence" value="ECO:0007669"/>
    <property type="project" value="InterPro"/>
</dbReference>
<dbReference type="SUPFAM" id="SSF46689">
    <property type="entry name" value="Homeodomain-like"/>
    <property type="match status" value="1"/>
</dbReference>
<dbReference type="InterPro" id="IPR050204">
    <property type="entry name" value="AraC_XylS_family_regulators"/>
</dbReference>
<accession>A0A1A8Z714</accession>
<dbReference type="Gene3D" id="1.10.10.60">
    <property type="entry name" value="Homeodomain-like"/>
    <property type="match status" value="1"/>
</dbReference>
<dbReference type="PROSITE" id="PS01124">
    <property type="entry name" value="HTH_ARAC_FAMILY_2"/>
    <property type="match status" value="1"/>
</dbReference>